<keyword evidence="3" id="KW-1185">Reference proteome</keyword>
<dbReference type="GeneID" id="92087894"/>
<name>A0ABR1VY27_9PEZI</name>
<accession>A0ABR1VY27</accession>
<evidence type="ECO:0000313" key="3">
    <source>
        <dbReference type="Proteomes" id="UP001480595"/>
    </source>
</evidence>
<gene>
    <name evidence="2" type="ORF">PG994_003422</name>
</gene>
<feature type="transmembrane region" description="Helical" evidence="1">
    <location>
        <begin position="47"/>
        <end position="67"/>
    </location>
</feature>
<keyword evidence="1" id="KW-0812">Transmembrane</keyword>
<keyword evidence="1" id="KW-0472">Membrane</keyword>
<dbReference type="Proteomes" id="UP001480595">
    <property type="component" value="Unassembled WGS sequence"/>
</dbReference>
<proteinExistence type="predicted"/>
<reference evidence="2 3" key="1">
    <citation type="submission" date="2023-01" db="EMBL/GenBank/DDBJ databases">
        <title>Analysis of 21 Apiospora genomes using comparative genomics revels a genus with tremendous synthesis potential of carbohydrate active enzymes and secondary metabolites.</title>
        <authorList>
            <person name="Sorensen T."/>
        </authorList>
    </citation>
    <scope>NUCLEOTIDE SEQUENCE [LARGE SCALE GENOMIC DNA]</scope>
    <source>
        <strain evidence="2 3">CBS 135458</strain>
    </source>
</reference>
<sequence length="116" mass="12575">MERKTRSKFGLGGLNLNQGKPVLSQDISVCPGANYELTFTMSSQLKYTTAVTVTALGITLATIILAPPGASQGYGPYPFSVPDSADTFAYTTLHFQISTPIFYPIIYIDDVSIYQP</sequence>
<organism evidence="2 3">
    <name type="scientific">Apiospora phragmitis</name>
    <dbReference type="NCBI Taxonomy" id="2905665"/>
    <lineage>
        <taxon>Eukaryota</taxon>
        <taxon>Fungi</taxon>
        <taxon>Dikarya</taxon>
        <taxon>Ascomycota</taxon>
        <taxon>Pezizomycotina</taxon>
        <taxon>Sordariomycetes</taxon>
        <taxon>Xylariomycetidae</taxon>
        <taxon>Amphisphaeriales</taxon>
        <taxon>Apiosporaceae</taxon>
        <taxon>Apiospora</taxon>
    </lineage>
</organism>
<dbReference type="EMBL" id="JAQQWL010000004">
    <property type="protein sequence ID" value="KAK8076150.1"/>
    <property type="molecule type" value="Genomic_DNA"/>
</dbReference>
<dbReference type="RefSeq" id="XP_066719109.1">
    <property type="nucleotide sequence ID" value="XM_066854831.1"/>
</dbReference>
<feature type="transmembrane region" description="Helical" evidence="1">
    <location>
        <begin position="87"/>
        <end position="108"/>
    </location>
</feature>
<evidence type="ECO:0000313" key="2">
    <source>
        <dbReference type="EMBL" id="KAK8076150.1"/>
    </source>
</evidence>
<protein>
    <submittedName>
        <fullName evidence="2">Uncharacterized protein</fullName>
    </submittedName>
</protein>
<keyword evidence="1" id="KW-1133">Transmembrane helix</keyword>
<dbReference type="SUPFAM" id="SSF49785">
    <property type="entry name" value="Galactose-binding domain-like"/>
    <property type="match status" value="1"/>
</dbReference>
<evidence type="ECO:0000256" key="1">
    <source>
        <dbReference type="SAM" id="Phobius"/>
    </source>
</evidence>
<dbReference type="InterPro" id="IPR008979">
    <property type="entry name" value="Galactose-bd-like_sf"/>
</dbReference>
<comment type="caution">
    <text evidence="2">The sequence shown here is derived from an EMBL/GenBank/DDBJ whole genome shotgun (WGS) entry which is preliminary data.</text>
</comment>